<keyword evidence="17" id="KW-0812">Transmembrane</keyword>
<dbReference type="InterPro" id="IPR037167">
    <property type="entry name" value="Peptidase_S11_C_sf"/>
</dbReference>
<dbReference type="EC" id="3.4.16.4" evidence="4"/>
<dbReference type="GO" id="GO:0008360">
    <property type="term" value="P:regulation of cell shape"/>
    <property type="evidence" value="ECO:0007669"/>
    <property type="project" value="UniProtKB-KW"/>
</dbReference>
<feature type="domain" description="Peptidase S11 D-Ala-D-Ala carboxypeptidase A C-terminal" evidence="18">
    <location>
        <begin position="297"/>
        <end position="384"/>
    </location>
</feature>
<evidence type="ECO:0000313" key="19">
    <source>
        <dbReference type="EMBL" id="MST68047.1"/>
    </source>
</evidence>
<name>A0A6A8M9H5_9FIRM</name>
<dbReference type="PANTHER" id="PTHR21581:SF6">
    <property type="entry name" value="TRAFFICKING PROTEIN PARTICLE COMPLEX SUBUNIT 12"/>
    <property type="match status" value="1"/>
</dbReference>
<comment type="similarity">
    <text evidence="3 15">Belongs to the peptidase S11 family.</text>
</comment>
<evidence type="ECO:0000256" key="9">
    <source>
        <dbReference type="ARBA" id="ARBA00022960"/>
    </source>
</evidence>
<feature type="transmembrane region" description="Helical" evidence="17">
    <location>
        <begin position="391"/>
        <end position="414"/>
    </location>
</feature>
<dbReference type="AlphaFoldDB" id="A0A6A8M9H5"/>
<evidence type="ECO:0000256" key="11">
    <source>
        <dbReference type="ARBA" id="ARBA00023316"/>
    </source>
</evidence>
<dbReference type="RefSeq" id="WP_154571528.1">
    <property type="nucleotide sequence ID" value="NZ_JAXDSY010000021.1"/>
</dbReference>
<dbReference type="InterPro" id="IPR015956">
    <property type="entry name" value="Peniciliin-bd_prot_C_sf"/>
</dbReference>
<evidence type="ECO:0000259" key="18">
    <source>
        <dbReference type="SMART" id="SM00936"/>
    </source>
</evidence>
<keyword evidence="10" id="KW-0573">Peptidoglycan synthesis</keyword>
<evidence type="ECO:0000256" key="15">
    <source>
        <dbReference type="RuleBase" id="RU004016"/>
    </source>
</evidence>
<feature type="active site" evidence="13">
    <location>
        <position position="135"/>
    </location>
</feature>
<evidence type="ECO:0000256" key="1">
    <source>
        <dbReference type="ARBA" id="ARBA00003217"/>
    </source>
</evidence>
<keyword evidence="9" id="KW-0133">Cell shape</keyword>
<keyword evidence="11" id="KW-0961">Cell wall biogenesis/degradation</keyword>
<evidence type="ECO:0000256" key="13">
    <source>
        <dbReference type="PIRSR" id="PIRSR618044-1"/>
    </source>
</evidence>
<feature type="region of interest" description="Disordered" evidence="16">
    <location>
        <begin position="420"/>
        <end position="439"/>
    </location>
</feature>
<dbReference type="GO" id="GO:0071555">
    <property type="term" value="P:cell wall organization"/>
    <property type="evidence" value="ECO:0007669"/>
    <property type="project" value="UniProtKB-KW"/>
</dbReference>
<dbReference type="Gene3D" id="3.40.710.10">
    <property type="entry name" value="DD-peptidase/beta-lactamase superfamily"/>
    <property type="match status" value="1"/>
</dbReference>
<dbReference type="InterPro" id="IPR018044">
    <property type="entry name" value="Peptidase_S11"/>
</dbReference>
<protein>
    <recommendedName>
        <fullName evidence="4">serine-type D-Ala-D-Ala carboxypeptidase</fullName>
        <ecNumber evidence="4">3.4.16.4</ecNumber>
    </recommendedName>
</protein>
<dbReference type="GO" id="GO:0006508">
    <property type="term" value="P:proteolysis"/>
    <property type="evidence" value="ECO:0007669"/>
    <property type="project" value="UniProtKB-KW"/>
</dbReference>
<dbReference type="SMART" id="SM00936">
    <property type="entry name" value="PBP5_C"/>
    <property type="match status" value="1"/>
</dbReference>
<dbReference type="SUPFAM" id="SSF56601">
    <property type="entry name" value="beta-lactamase/transpeptidase-like"/>
    <property type="match status" value="1"/>
</dbReference>
<evidence type="ECO:0000256" key="14">
    <source>
        <dbReference type="PIRSR" id="PIRSR618044-2"/>
    </source>
</evidence>
<evidence type="ECO:0000256" key="2">
    <source>
        <dbReference type="ARBA" id="ARBA00004752"/>
    </source>
</evidence>
<reference evidence="19" key="1">
    <citation type="submission" date="2019-09" db="EMBL/GenBank/DDBJ databases">
        <title>In-depth cultivation of the pig gut microbiome towards novel bacterial diversity and tailored functional studies.</title>
        <authorList>
            <person name="Wylensek D."/>
            <person name="Hitch T.C.A."/>
            <person name="Clavel T."/>
        </authorList>
    </citation>
    <scope>NUCLEOTIDE SEQUENCE</scope>
    <source>
        <strain evidence="19">RF-744-FAT-WT-3</strain>
    </source>
</reference>
<evidence type="ECO:0000256" key="7">
    <source>
        <dbReference type="ARBA" id="ARBA00022729"/>
    </source>
</evidence>
<dbReference type="GO" id="GO:0009002">
    <property type="term" value="F:serine-type D-Ala-D-Ala carboxypeptidase activity"/>
    <property type="evidence" value="ECO:0007669"/>
    <property type="project" value="UniProtKB-EC"/>
</dbReference>
<dbReference type="EMBL" id="VUNB01000001">
    <property type="protein sequence ID" value="MST68047.1"/>
    <property type="molecule type" value="Genomic_DNA"/>
</dbReference>
<keyword evidence="17" id="KW-0472">Membrane</keyword>
<dbReference type="InterPro" id="IPR012338">
    <property type="entry name" value="Beta-lactam/transpept-like"/>
</dbReference>
<evidence type="ECO:0000256" key="17">
    <source>
        <dbReference type="SAM" id="Phobius"/>
    </source>
</evidence>
<keyword evidence="5 19" id="KW-0121">Carboxypeptidase</keyword>
<evidence type="ECO:0000256" key="16">
    <source>
        <dbReference type="SAM" id="MobiDB-lite"/>
    </source>
</evidence>
<dbReference type="Pfam" id="PF00768">
    <property type="entry name" value="Peptidase_S11"/>
    <property type="match status" value="1"/>
</dbReference>
<comment type="pathway">
    <text evidence="2">Cell wall biogenesis; peptidoglycan biosynthesis.</text>
</comment>
<dbReference type="PANTHER" id="PTHR21581">
    <property type="entry name" value="D-ALANYL-D-ALANINE CARBOXYPEPTIDASE"/>
    <property type="match status" value="1"/>
</dbReference>
<comment type="catalytic activity">
    <reaction evidence="12">
        <text>Preferential cleavage: (Ac)2-L-Lys-D-Ala-|-D-Ala. Also transpeptidation of peptidyl-alanyl moieties that are N-acyl substituents of D-alanine.</text>
        <dbReference type="EC" id="3.4.16.4"/>
    </reaction>
</comment>
<feature type="active site" description="Proton acceptor" evidence="13">
    <location>
        <position position="83"/>
    </location>
</feature>
<keyword evidence="6" id="KW-0645">Protease</keyword>
<evidence type="ECO:0000256" key="12">
    <source>
        <dbReference type="ARBA" id="ARBA00034000"/>
    </source>
</evidence>
<comment type="caution">
    <text evidence="19">The sequence shown here is derived from an EMBL/GenBank/DDBJ whole genome shotgun (WGS) entry which is preliminary data.</text>
</comment>
<accession>A0A6A8M9H5</accession>
<comment type="function">
    <text evidence="1">Removes C-terminal D-alanyl residues from sugar-peptide cell wall precursors.</text>
</comment>
<dbReference type="Pfam" id="PF07943">
    <property type="entry name" value="PBP5_C"/>
    <property type="match status" value="1"/>
</dbReference>
<keyword evidence="7" id="KW-0732">Signal</keyword>
<evidence type="ECO:0000256" key="3">
    <source>
        <dbReference type="ARBA" id="ARBA00007164"/>
    </source>
</evidence>
<dbReference type="PRINTS" id="PR00725">
    <property type="entry name" value="DADACBPTASE1"/>
</dbReference>
<evidence type="ECO:0000256" key="5">
    <source>
        <dbReference type="ARBA" id="ARBA00022645"/>
    </source>
</evidence>
<evidence type="ECO:0000256" key="4">
    <source>
        <dbReference type="ARBA" id="ARBA00012448"/>
    </source>
</evidence>
<feature type="binding site" evidence="14">
    <location>
        <position position="245"/>
    </location>
    <ligand>
        <name>substrate</name>
    </ligand>
</feature>
<sequence length="439" mass="48442">MINKFLSNIKITGRTVVLPLLISVLMLAELTVPAFGEVVPVGGKNIQEPDVTAKGAILYCVNTDKVIYSKNTDTKFLPYSITKLMTALIAAEKLPMDEKVTVSKKAAEQGGSTMSLQEGEVVTVKQLLYGTLILSGNDAAYALAETCGGTEEHFVKMMNDRAKEMGCTSTHFANPNGLTDDISSHYTTASDFLKITKAAMDNSVVKKISGTRKYSMSATNKREEEVFKTHLPLHNNKKSGVVAGKTGFWDEENCTVAVYYDKNNLEMIEILLDDTEKERPNDMKALFKYGSKVVPGFRAAEKGEVEGKLWIAGGAITRVPVVAEKSVYSYPANNKKSSVKTKLVRNKNVSGPLKKGQTVGTLKVYTSGKLTASTPVKAARDVRKGWFPSKLYISNLAFVIIMLVLLLICLLVRIRKINSARRRRKRRRKGKRRQGRSGR</sequence>
<dbReference type="GO" id="GO:0009252">
    <property type="term" value="P:peptidoglycan biosynthetic process"/>
    <property type="evidence" value="ECO:0007669"/>
    <property type="project" value="UniProtKB-UniPathway"/>
</dbReference>
<dbReference type="UniPathway" id="UPA00219"/>
<keyword evidence="17" id="KW-1133">Transmembrane helix</keyword>
<evidence type="ECO:0000256" key="6">
    <source>
        <dbReference type="ARBA" id="ARBA00022670"/>
    </source>
</evidence>
<proteinExistence type="inferred from homology"/>
<feature type="active site" description="Acyl-ester intermediate" evidence="13">
    <location>
        <position position="80"/>
    </location>
</feature>
<dbReference type="SUPFAM" id="SSF69189">
    <property type="entry name" value="Penicillin-binding protein associated domain"/>
    <property type="match status" value="1"/>
</dbReference>
<keyword evidence="8" id="KW-0378">Hydrolase</keyword>
<dbReference type="InterPro" id="IPR001967">
    <property type="entry name" value="Peptidase_S11_N"/>
</dbReference>
<dbReference type="InterPro" id="IPR012907">
    <property type="entry name" value="Peptidase_S11_C"/>
</dbReference>
<dbReference type="Gene3D" id="2.60.410.10">
    <property type="entry name" value="D-Ala-D-Ala carboxypeptidase, C-terminal domain"/>
    <property type="match status" value="1"/>
</dbReference>
<organism evidence="19">
    <name type="scientific">Baileyella intestinalis</name>
    <dbReference type="NCBI Taxonomy" id="2606709"/>
    <lineage>
        <taxon>Bacteria</taxon>
        <taxon>Bacillati</taxon>
        <taxon>Bacillota</taxon>
        <taxon>Clostridia</taxon>
        <taxon>Peptostreptococcales</taxon>
        <taxon>Anaerovoracaceae</taxon>
        <taxon>Baileyella</taxon>
    </lineage>
</organism>
<gene>
    <name evidence="19" type="ORF">FYJ66_00260</name>
</gene>
<evidence type="ECO:0000256" key="8">
    <source>
        <dbReference type="ARBA" id="ARBA00022801"/>
    </source>
</evidence>
<evidence type="ECO:0000256" key="10">
    <source>
        <dbReference type="ARBA" id="ARBA00022984"/>
    </source>
</evidence>